<dbReference type="Proteomes" id="UP000623129">
    <property type="component" value="Unassembled WGS sequence"/>
</dbReference>
<dbReference type="InterPro" id="IPR023213">
    <property type="entry name" value="CAT-like_dom_sf"/>
</dbReference>
<dbReference type="GO" id="GO:0005739">
    <property type="term" value="C:mitochondrion"/>
    <property type="evidence" value="ECO:0007669"/>
    <property type="project" value="TreeGrafter"/>
</dbReference>
<feature type="domain" description="Lipoyl-binding" evidence="6">
    <location>
        <begin position="178"/>
        <end position="254"/>
    </location>
</feature>
<evidence type="ECO:0000256" key="1">
    <source>
        <dbReference type="ARBA" id="ARBA00007317"/>
    </source>
</evidence>
<dbReference type="InterPro" id="IPR011053">
    <property type="entry name" value="Single_hybrid_motif"/>
</dbReference>
<feature type="compositionally biased region" description="Basic and acidic residues" evidence="5">
    <location>
        <begin position="288"/>
        <end position="297"/>
    </location>
</feature>
<dbReference type="Gene3D" id="2.40.50.100">
    <property type="match status" value="2"/>
</dbReference>
<feature type="compositionally biased region" description="Basic and acidic residues" evidence="5">
    <location>
        <begin position="269"/>
        <end position="279"/>
    </location>
</feature>
<dbReference type="InterPro" id="IPR004167">
    <property type="entry name" value="PSBD"/>
</dbReference>
<dbReference type="GO" id="GO:0006086">
    <property type="term" value="P:pyruvate decarboxylation to acetyl-CoA"/>
    <property type="evidence" value="ECO:0007669"/>
    <property type="project" value="InterPro"/>
</dbReference>
<dbReference type="InterPro" id="IPR001078">
    <property type="entry name" value="2-oxoacid_DH_actylTfrase"/>
</dbReference>
<accession>A0A833QGZ7</accession>
<dbReference type="SUPFAM" id="SSF47005">
    <property type="entry name" value="Peripheral subunit-binding domain of 2-oxo acid dehydrogenase complex"/>
    <property type="match status" value="1"/>
</dbReference>
<feature type="domain" description="Peripheral subunit-binding (PSBD)" evidence="7">
    <location>
        <begin position="301"/>
        <end position="338"/>
    </location>
</feature>
<dbReference type="GO" id="GO:0016746">
    <property type="term" value="F:acyltransferase activity"/>
    <property type="evidence" value="ECO:0007669"/>
    <property type="project" value="UniProtKB-KW"/>
</dbReference>
<name>A0A833QGZ7_9POAL</name>
<dbReference type="OrthoDB" id="537444at2759"/>
<keyword evidence="4 8" id="KW-0808">Transferase</keyword>
<evidence type="ECO:0000259" key="6">
    <source>
        <dbReference type="PROSITE" id="PS50968"/>
    </source>
</evidence>
<dbReference type="InterPro" id="IPR000089">
    <property type="entry name" value="Biotin_lipoyl"/>
</dbReference>
<comment type="similarity">
    <text evidence="1 4">Belongs to the 2-oxoacid dehydrogenase family.</text>
</comment>
<dbReference type="Pfam" id="PF00198">
    <property type="entry name" value="2-oxoacid_dh"/>
    <property type="match status" value="1"/>
</dbReference>
<dbReference type="SUPFAM" id="SSF51230">
    <property type="entry name" value="Single hybrid motif"/>
    <property type="match status" value="2"/>
</dbReference>
<evidence type="ECO:0000259" key="7">
    <source>
        <dbReference type="PROSITE" id="PS51826"/>
    </source>
</evidence>
<dbReference type="CDD" id="cd06849">
    <property type="entry name" value="lipoyl_domain"/>
    <property type="match status" value="2"/>
</dbReference>
<feature type="domain" description="Lipoyl-binding" evidence="6">
    <location>
        <begin position="60"/>
        <end position="136"/>
    </location>
</feature>
<comment type="caution">
    <text evidence="8">The sequence shown here is derived from an EMBL/GenBank/DDBJ whole genome shotgun (WGS) entry which is preliminary data.</text>
</comment>
<reference evidence="8" key="1">
    <citation type="submission" date="2020-01" db="EMBL/GenBank/DDBJ databases">
        <title>Genome sequence of Kobresia littledalei, the first chromosome-level genome in the family Cyperaceae.</title>
        <authorList>
            <person name="Qu G."/>
        </authorList>
    </citation>
    <scope>NUCLEOTIDE SEQUENCE</scope>
    <source>
        <strain evidence="8">C.B.Clarke</strain>
        <tissue evidence="8">Leaf</tissue>
    </source>
</reference>
<dbReference type="Pfam" id="PF00364">
    <property type="entry name" value="Biotin_lipoyl"/>
    <property type="match status" value="2"/>
</dbReference>
<comment type="cofactor">
    <cofactor evidence="4">
        <name>(R)-lipoate</name>
        <dbReference type="ChEBI" id="CHEBI:83088"/>
    </cofactor>
</comment>
<dbReference type="Gene3D" id="3.30.559.10">
    <property type="entry name" value="Chloramphenicol acetyltransferase-like domain"/>
    <property type="match status" value="1"/>
</dbReference>
<evidence type="ECO:0000256" key="5">
    <source>
        <dbReference type="SAM" id="MobiDB-lite"/>
    </source>
</evidence>
<dbReference type="PROSITE" id="PS51826">
    <property type="entry name" value="PSBD"/>
    <property type="match status" value="1"/>
</dbReference>
<keyword evidence="9" id="KW-1185">Reference proteome</keyword>
<gene>
    <name evidence="8" type="ORF">FCM35_KLT22191</name>
</gene>
<evidence type="ECO:0000313" key="8">
    <source>
        <dbReference type="EMBL" id="KAF3320211.1"/>
    </source>
</evidence>
<feature type="region of interest" description="Disordered" evidence="5">
    <location>
        <begin position="268"/>
        <end position="297"/>
    </location>
</feature>
<keyword evidence="2 4" id="KW-0450">Lipoyl</keyword>
<dbReference type="AlphaFoldDB" id="A0A833QGZ7"/>
<keyword evidence="4" id="KW-0012">Acyltransferase</keyword>
<sequence>MANIRSLLLGLSRGRNSLIGITRCTTIRPLASVTVNGPDLSAYKFFLQSRCFSSTGLPPHMVLGMPALSPTMNQGNIAKWKKKEGDKIAVGDVLCEIETDKATLEFESLEEGYLAKILAPEGSKDVLVGQPIAITVEDLEDIKNIPAEIPKETESKPETASKETTQEAAKAFTDLPPHMVLGMPALSPTMNQGNIATWRKKEGDKIDVGDVLCEIETDKATLEFECLEEGFLAKILAPEGSKDILVGQPIAIMVEDPEDIGKIPADIAQETKSKPETTTKETTQSQKEANKETDEGTKFTRISPAAKLLIKEHGLEESLLKASGPRGTLLKGDVLAAVKSGSFVKKSDRSEEKVVVKKESPVQTSKDKVNTYEDLPNSQIRKIIAKRLIESKQTTPHLYLSKDVILDPLLAFRKELKEQHNMKVSVNDIVIKAVALALRKVPEANAYWNEEKGEASPCDAVDISIAVATEKGLMTPIIRNADQKSLSTISSEVKELAEKARAGKLAPHQFQGGTFSISNLGMYPVDHFCAIINPPQSGILAVGRGNTIVEPVIGSDGVERPVAVSKMKLTLSADHRVFDGQTSGKFLTELASNFSDMRRMLL</sequence>
<dbReference type="PANTHER" id="PTHR23151:SF90">
    <property type="entry name" value="DIHYDROLIPOYLLYSINE-RESIDUE ACETYLTRANSFERASE COMPONENT OF PYRUVATE DEHYDROGENASE COMPLEX, MITOCHONDRIAL-RELATED"/>
    <property type="match status" value="1"/>
</dbReference>
<evidence type="ECO:0000256" key="3">
    <source>
        <dbReference type="ARBA" id="ARBA00022946"/>
    </source>
</evidence>
<dbReference type="EMBL" id="SWLB01000108">
    <property type="protein sequence ID" value="KAF3320211.1"/>
    <property type="molecule type" value="Genomic_DNA"/>
</dbReference>
<dbReference type="InterPro" id="IPR003016">
    <property type="entry name" value="2-oxoA_DH_lipoyl-BS"/>
</dbReference>
<organism evidence="8 9">
    <name type="scientific">Carex littledalei</name>
    <dbReference type="NCBI Taxonomy" id="544730"/>
    <lineage>
        <taxon>Eukaryota</taxon>
        <taxon>Viridiplantae</taxon>
        <taxon>Streptophyta</taxon>
        <taxon>Embryophyta</taxon>
        <taxon>Tracheophyta</taxon>
        <taxon>Spermatophyta</taxon>
        <taxon>Magnoliopsida</taxon>
        <taxon>Liliopsida</taxon>
        <taxon>Poales</taxon>
        <taxon>Cyperaceae</taxon>
        <taxon>Cyperoideae</taxon>
        <taxon>Cariceae</taxon>
        <taxon>Carex</taxon>
        <taxon>Carex subgen. Euthyceras</taxon>
    </lineage>
</organism>
<dbReference type="Gene3D" id="4.10.320.10">
    <property type="entry name" value="E3-binding domain"/>
    <property type="match status" value="1"/>
</dbReference>
<dbReference type="PANTHER" id="PTHR23151">
    <property type="entry name" value="DIHYDROLIPOAMIDE ACETYL/SUCCINYL-TRANSFERASE-RELATED"/>
    <property type="match status" value="1"/>
</dbReference>
<dbReference type="InterPro" id="IPR045257">
    <property type="entry name" value="E2/Pdx1"/>
</dbReference>
<evidence type="ECO:0000256" key="2">
    <source>
        <dbReference type="ARBA" id="ARBA00022823"/>
    </source>
</evidence>
<dbReference type="SUPFAM" id="SSF52777">
    <property type="entry name" value="CoA-dependent acyltransferases"/>
    <property type="match status" value="1"/>
</dbReference>
<evidence type="ECO:0000256" key="4">
    <source>
        <dbReference type="RuleBase" id="RU003423"/>
    </source>
</evidence>
<dbReference type="PROSITE" id="PS50968">
    <property type="entry name" value="BIOTINYL_LIPOYL"/>
    <property type="match status" value="2"/>
</dbReference>
<protein>
    <recommendedName>
        <fullName evidence="4">Dihydrolipoamide acetyltransferase component of pyruvate dehydrogenase complex</fullName>
        <ecNumber evidence="4">2.3.1.-</ecNumber>
    </recommendedName>
</protein>
<dbReference type="FunFam" id="3.30.559.10:FF:000003">
    <property type="entry name" value="Acetyltransferase component of pyruvate dehydrogenase complex"/>
    <property type="match status" value="1"/>
</dbReference>
<dbReference type="GO" id="GO:0045254">
    <property type="term" value="C:pyruvate dehydrogenase complex"/>
    <property type="evidence" value="ECO:0007669"/>
    <property type="project" value="InterPro"/>
</dbReference>
<dbReference type="Pfam" id="PF02817">
    <property type="entry name" value="E3_binding"/>
    <property type="match status" value="1"/>
</dbReference>
<keyword evidence="8" id="KW-0670">Pyruvate</keyword>
<dbReference type="EC" id="2.3.1.-" evidence="4"/>
<keyword evidence="3" id="KW-0809">Transit peptide</keyword>
<proteinExistence type="inferred from homology"/>
<dbReference type="InterPro" id="IPR036625">
    <property type="entry name" value="E3-bd_dom_sf"/>
</dbReference>
<dbReference type="PROSITE" id="PS00189">
    <property type="entry name" value="LIPOYL"/>
    <property type="match status" value="2"/>
</dbReference>
<dbReference type="FunFam" id="2.40.50.100:FF:000010">
    <property type="entry name" value="Acetyltransferase component of pyruvate dehydrogenase complex"/>
    <property type="match status" value="2"/>
</dbReference>
<evidence type="ECO:0000313" key="9">
    <source>
        <dbReference type="Proteomes" id="UP000623129"/>
    </source>
</evidence>